<organism evidence="2 3">
    <name type="scientific">Liparis tanakae</name>
    <name type="common">Tanaka's snailfish</name>
    <dbReference type="NCBI Taxonomy" id="230148"/>
    <lineage>
        <taxon>Eukaryota</taxon>
        <taxon>Metazoa</taxon>
        <taxon>Chordata</taxon>
        <taxon>Craniata</taxon>
        <taxon>Vertebrata</taxon>
        <taxon>Euteleostomi</taxon>
        <taxon>Actinopterygii</taxon>
        <taxon>Neopterygii</taxon>
        <taxon>Teleostei</taxon>
        <taxon>Neoteleostei</taxon>
        <taxon>Acanthomorphata</taxon>
        <taxon>Eupercaria</taxon>
        <taxon>Perciformes</taxon>
        <taxon>Cottioidei</taxon>
        <taxon>Cottales</taxon>
        <taxon>Liparidae</taxon>
        <taxon>Liparis</taxon>
    </lineage>
</organism>
<gene>
    <name evidence="2" type="ORF">EYF80_020985</name>
</gene>
<dbReference type="EMBL" id="SRLO01000184">
    <property type="protein sequence ID" value="TNN68797.1"/>
    <property type="molecule type" value="Genomic_DNA"/>
</dbReference>
<keyword evidence="3" id="KW-1185">Reference proteome</keyword>
<dbReference type="AlphaFoldDB" id="A0A4Z2HSW0"/>
<evidence type="ECO:0000313" key="2">
    <source>
        <dbReference type="EMBL" id="TNN68797.1"/>
    </source>
</evidence>
<evidence type="ECO:0000256" key="1">
    <source>
        <dbReference type="SAM" id="MobiDB-lite"/>
    </source>
</evidence>
<feature type="region of interest" description="Disordered" evidence="1">
    <location>
        <begin position="28"/>
        <end position="52"/>
    </location>
</feature>
<reference evidence="2 3" key="1">
    <citation type="submission" date="2019-03" db="EMBL/GenBank/DDBJ databases">
        <title>First draft genome of Liparis tanakae, snailfish: a comprehensive survey of snailfish specific genes.</title>
        <authorList>
            <person name="Kim W."/>
            <person name="Song I."/>
            <person name="Jeong J.-H."/>
            <person name="Kim D."/>
            <person name="Kim S."/>
            <person name="Ryu S."/>
            <person name="Song J.Y."/>
            <person name="Lee S.K."/>
        </authorList>
    </citation>
    <scope>NUCLEOTIDE SEQUENCE [LARGE SCALE GENOMIC DNA]</scope>
    <source>
        <tissue evidence="2">Muscle</tissue>
    </source>
</reference>
<evidence type="ECO:0000313" key="3">
    <source>
        <dbReference type="Proteomes" id="UP000314294"/>
    </source>
</evidence>
<protein>
    <submittedName>
        <fullName evidence="2">Uncharacterized protein</fullName>
    </submittedName>
</protein>
<name>A0A4Z2HSW0_9TELE</name>
<proteinExistence type="predicted"/>
<feature type="compositionally biased region" description="Low complexity" evidence="1">
    <location>
        <begin position="34"/>
        <end position="51"/>
    </location>
</feature>
<sequence>MASPTGQQSCCLCFLEVWQTTQMGSWSGTQGHISPGSQYSSPAGSSDPSPSWMVRLGTGSSRLWLRHRGQSRRGGPWVQYRCRQVEQKLWLHFRTTGSRKIPQHMEQERSISWEGLQENTCADTGFTWTSPALRMGCQPV</sequence>
<dbReference type="Proteomes" id="UP000314294">
    <property type="component" value="Unassembled WGS sequence"/>
</dbReference>
<comment type="caution">
    <text evidence="2">The sequence shown here is derived from an EMBL/GenBank/DDBJ whole genome shotgun (WGS) entry which is preliminary data.</text>
</comment>
<accession>A0A4Z2HSW0</accession>